<gene>
    <name evidence="2" type="ORF">AL548_014920</name>
</gene>
<evidence type="ECO:0000313" key="3">
    <source>
        <dbReference type="Proteomes" id="UP000054370"/>
    </source>
</evidence>
<keyword evidence="1" id="KW-0472">Membrane</keyword>
<keyword evidence="1" id="KW-1133">Transmembrane helix</keyword>
<keyword evidence="1" id="KW-0812">Transmembrane</keyword>
<feature type="transmembrane region" description="Helical" evidence="1">
    <location>
        <begin position="166"/>
        <end position="187"/>
    </location>
</feature>
<dbReference type="EMBL" id="LOSH02000004">
    <property type="protein sequence ID" value="PNM67521.1"/>
    <property type="molecule type" value="Genomic_DNA"/>
</dbReference>
<evidence type="ECO:0000256" key="1">
    <source>
        <dbReference type="SAM" id="Phobius"/>
    </source>
</evidence>
<sequence length="196" mass="23050">MSLEQIDNDVKVVVRWSTKFIYFVSKTKRRSVISSIVIAAFFIFIPNYSAYILAKDIYDKNMPKIGLANVVYEKGQLQYLIDLLEACINVDVSDKNKDYYCSTAKDFYKFSIEEKFMLEPDETLRQEAFHRMKADAKFLINELDYKLLSVKQPDEAFTNVEFIFDWWAELIIYLFACMSGLLFYVYITQLGEVKKT</sequence>
<feature type="transmembrane region" description="Helical" evidence="1">
    <location>
        <begin position="32"/>
        <end position="54"/>
    </location>
</feature>
<comment type="caution">
    <text evidence="2">The sequence shown here is derived from an EMBL/GenBank/DDBJ whole genome shotgun (WGS) entry which is preliminary data.</text>
</comment>
<proteinExistence type="predicted"/>
<protein>
    <submittedName>
        <fullName evidence="2">Uncharacterized protein</fullName>
    </submittedName>
</protein>
<dbReference type="Proteomes" id="UP000054370">
    <property type="component" value="Unassembled WGS sequence"/>
</dbReference>
<evidence type="ECO:0000313" key="2">
    <source>
        <dbReference type="EMBL" id="PNM67521.1"/>
    </source>
</evidence>
<accession>A0ABX4WVD7</accession>
<reference evidence="2" key="1">
    <citation type="submission" date="2017-12" db="EMBL/GenBank/DDBJ databases">
        <title>FDA dAtabase for Regulatory Grade micrObial Sequences (FDA-ARGOS): Supporting development and validation of Infectious Disease Dx tests.</title>
        <authorList>
            <person name="Hoffmann M."/>
            <person name="Allard M."/>
            <person name="Evans P."/>
            <person name="Brown E."/>
            <person name="Tallon L.J."/>
            <person name="Sadzewicz L."/>
            <person name="Sengamalay N."/>
            <person name="Ott S."/>
            <person name="Godinez A."/>
            <person name="Nagaraj S."/>
            <person name="Vavikolanu K."/>
            <person name="Aluvathingal J."/>
            <person name="Nadendla S."/>
            <person name="Hobson J."/>
            <person name="Sichtig H."/>
        </authorList>
    </citation>
    <scope>NUCLEOTIDE SEQUENCE [LARGE SCALE GENOMIC DNA]</scope>
    <source>
        <strain evidence="2">FDAARGOS_118</strain>
    </source>
</reference>
<dbReference type="RefSeq" id="WP_039562353.1">
    <property type="nucleotide sequence ID" value="NZ_LMXV01000014.1"/>
</dbReference>
<keyword evidence="3" id="KW-1185">Reference proteome</keyword>
<name>A0ABX4WVD7_VIBVL</name>
<organism evidence="2 3">
    <name type="scientific">Vibrio vulnificus</name>
    <dbReference type="NCBI Taxonomy" id="672"/>
    <lineage>
        <taxon>Bacteria</taxon>
        <taxon>Pseudomonadati</taxon>
        <taxon>Pseudomonadota</taxon>
        <taxon>Gammaproteobacteria</taxon>
        <taxon>Vibrionales</taxon>
        <taxon>Vibrionaceae</taxon>
        <taxon>Vibrio</taxon>
    </lineage>
</organism>